<sequence length="107" mass="12097">MSQAQKRSRPGRQPEEIDKLVRDHTRMGILTVLSRLQSAEFLFLQSTLKLTQGNLSSHLAKLESAGLISVLKSFRGKKPVTTLAITPLGREAIDRHWEHLEALRRIS</sequence>
<protein>
    <submittedName>
        <fullName evidence="2">DNA-binding MarR family transcriptional regulator</fullName>
    </submittedName>
</protein>
<accession>A0A7Y9I979</accession>
<feature type="domain" description="Winged helix DNA-binding" evidence="1">
    <location>
        <begin position="26"/>
        <end position="102"/>
    </location>
</feature>
<evidence type="ECO:0000259" key="1">
    <source>
        <dbReference type="Pfam" id="PF13601"/>
    </source>
</evidence>
<dbReference type="AlphaFoldDB" id="A0A7Y9I979"/>
<dbReference type="InterPro" id="IPR036388">
    <property type="entry name" value="WH-like_DNA-bd_sf"/>
</dbReference>
<dbReference type="Pfam" id="PF13601">
    <property type="entry name" value="HTH_34"/>
    <property type="match status" value="1"/>
</dbReference>
<dbReference type="PANTHER" id="PTHR37318">
    <property type="entry name" value="BSL7504 PROTEIN"/>
    <property type="match status" value="1"/>
</dbReference>
<comment type="caution">
    <text evidence="2">The sequence shown here is derived from an EMBL/GenBank/DDBJ whole genome shotgun (WGS) entry which is preliminary data.</text>
</comment>
<dbReference type="InterPro" id="IPR036390">
    <property type="entry name" value="WH_DNA-bd_sf"/>
</dbReference>
<evidence type="ECO:0000313" key="3">
    <source>
        <dbReference type="Proteomes" id="UP000569914"/>
    </source>
</evidence>
<dbReference type="EMBL" id="JACCBU010000001">
    <property type="protein sequence ID" value="NYE72517.1"/>
    <property type="molecule type" value="Genomic_DNA"/>
</dbReference>
<dbReference type="Gene3D" id="1.10.10.10">
    <property type="entry name" value="Winged helix-like DNA-binding domain superfamily/Winged helix DNA-binding domain"/>
    <property type="match status" value="1"/>
</dbReference>
<dbReference type="RefSeq" id="WP_179753374.1">
    <property type="nucleotide sequence ID" value="NZ_JACCBU010000001.1"/>
</dbReference>
<organism evidence="2 3">
    <name type="scientific">Microlunatus parietis</name>
    <dbReference type="NCBI Taxonomy" id="682979"/>
    <lineage>
        <taxon>Bacteria</taxon>
        <taxon>Bacillati</taxon>
        <taxon>Actinomycetota</taxon>
        <taxon>Actinomycetes</taxon>
        <taxon>Propionibacteriales</taxon>
        <taxon>Propionibacteriaceae</taxon>
        <taxon>Microlunatus</taxon>
    </lineage>
</organism>
<reference evidence="2 3" key="1">
    <citation type="submission" date="2020-07" db="EMBL/GenBank/DDBJ databases">
        <title>Sequencing the genomes of 1000 actinobacteria strains.</title>
        <authorList>
            <person name="Klenk H.-P."/>
        </authorList>
    </citation>
    <scope>NUCLEOTIDE SEQUENCE [LARGE SCALE GENOMIC DNA]</scope>
    <source>
        <strain evidence="2 3">DSM 22083</strain>
    </source>
</reference>
<gene>
    <name evidence="2" type="ORF">BKA15_003846</name>
</gene>
<dbReference type="SUPFAM" id="SSF46785">
    <property type="entry name" value="Winged helix' DNA-binding domain"/>
    <property type="match status" value="1"/>
</dbReference>
<keyword evidence="2" id="KW-0238">DNA-binding</keyword>
<dbReference type="Proteomes" id="UP000569914">
    <property type="component" value="Unassembled WGS sequence"/>
</dbReference>
<dbReference type="PANTHER" id="PTHR37318:SF1">
    <property type="entry name" value="BSL7504 PROTEIN"/>
    <property type="match status" value="1"/>
</dbReference>
<dbReference type="GO" id="GO:0003677">
    <property type="term" value="F:DNA binding"/>
    <property type="evidence" value="ECO:0007669"/>
    <property type="project" value="UniProtKB-KW"/>
</dbReference>
<evidence type="ECO:0000313" key="2">
    <source>
        <dbReference type="EMBL" id="NYE72517.1"/>
    </source>
</evidence>
<name>A0A7Y9I979_9ACTN</name>
<proteinExistence type="predicted"/>
<keyword evidence="3" id="KW-1185">Reference proteome</keyword>
<dbReference type="InterPro" id="IPR027395">
    <property type="entry name" value="WH_DNA-bd_dom"/>
</dbReference>